<comment type="cofactor">
    <cofactor evidence="1">
        <name>heme b</name>
        <dbReference type="ChEBI" id="CHEBI:60344"/>
    </cofactor>
</comment>
<dbReference type="PRINTS" id="PR00410">
    <property type="entry name" value="PHEHYDRXLASE"/>
</dbReference>
<keyword evidence="5" id="KW-0349">Heme</keyword>
<dbReference type="FunFam" id="3.40.50.80:FF:000010">
    <property type="entry name" value="Flavohemoprotein"/>
    <property type="match status" value="1"/>
</dbReference>
<evidence type="ECO:0000256" key="12">
    <source>
        <dbReference type="ARBA" id="ARBA00023004"/>
    </source>
</evidence>
<evidence type="ECO:0000313" key="17">
    <source>
        <dbReference type="EMBL" id="CED94140.1"/>
    </source>
</evidence>
<evidence type="ECO:0000256" key="6">
    <source>
        <dbReference type="ARBA" id="ARBA00022621"/>
    </source>
</evidence>
<dbReference type="InterPro" id="IPR001433">
    <property type="entry name" value="OxRdtase_FAD/NAD-bd"/>
</dbReference>
<keyword evidence="7" id="KW-0285">Flavoprotein</keyword>
<reference evidence="17 18" key="1">
    <citation type="submission" date="2014-04" db="EMBL/GenBank/DDBJ databases">
        <authorList>
            <person name="Hornung B.V."/>
        </authorList>
    </citation>
    <scope>NUCLEOTIDE SEQUENCE [LARGE SCALE GENOMIC DNA]</scope>
    <source>
        <strain evidence="17 18">CRIB</strain>
    </source>
</reference>
<dbReference type="GeneID" id="82205567"/>
<evidence type="ECO:0000256" key="9">
    <source>
        <dbReference type="ARBA" id="ARBA00022827"/>
    </source>
</evidence>
<proteinExistence type="inferred from homology"/>
<dbReference type="CDD" id="cd06184">
    <property type="entry name" value="flavohem_like_fad_nad_binding"/>
    <property type="match status" value="1"/>
</dbReference>
<comment type="catalytic activity">
    <reaction evidence="14">
        <text>2 nitric oxide + NADH + 2 O2 = 2 nitrate + NAD(+) + H(+)</text>
        <dbReference type="Rhea" id="RHEA:19469"/>
        <dbReference type="ChEBI" id="CHEBI:15378"/>
        <dbReference type="ChEBI" id="CHEBI:15379"/>
        <dbReference type="ChEBI" id="CHEBI:16480"/>
        <dbReference type="ChEBI" id="CHEBI:17632"/>
        <dbReference type="ChEBI" id="CHEBI:57540"/>
        <dbReference type="ChEBI" id="CHEBI:57945"/>
        <dbReference type="EC" id="1.14.12.17"/>
    </reaction>
</comment>
<keyword evidence="11" id="KW-0560">Oxidoreductase</keyword>
<keyword evidence="13" id="KW-0520">NAD</keyword>
<dbReference type="Pfam" id="PF00970">
    <property type="entry name" value="FAD_binding_6"/>
    <property type="match status" value="1"/>
</dbReference>
<dbReference type="GO" id="GO:0046872">
    <property type="term" value="F:metal ion binding"/>
    <property type="evidence" value="ECO:0007669"/>
    <property type="project" value="UniProtKB-KW"/>
</dbReference>
<evidence type="ECO:0000256" key="4">
    <source>
        <dbReference type="ARBA" id="ARBA00012229"/>
    </source>
</evidence>
<dbReference type="PANTHER" id="PTHR43396">
    <property type="entry name" value="FLAVOHEMOPROTEIN"/>
    <property type="match status" value="1"/>
</dbReference>
<evidence type="ECO:0000259" key="16">
    <source>
        <dbReference type="PROSITE" id="PS51384"/>
    </source>
</evidence>
<dbReference type="PROSITE" id="PS51384">
    <property type="entry name" value="FAD_FR"/>
    <property type="match status" value="1"/>
</dbReference>
<dbReference type="Proteomes" id="UP000245622">
    <property type="component" value="Chromosome 1"/>
</dbReference>
<dbReference type="SUPFAM" id="SSF52343">
    <property type="entry name" value="Ferredoxin reductase-like, C-terminal NADP-linked domain"/>
    <property type="match status" value="1"/>
</dbReference>
<gene>
    <name evidence="17" type="ORF">CRIB_1533</name>
</gene>
<evidence type="ECO:0000256" key="11">
    <source>
        <dbReference type="ARBA" id="ARBA00023002"/>
    </source>
</evidence>
<keyword evidence="9" id="KW-0274">FAD</keyword>
<dbReference type="GO" id="GO:0071500">
    <property type="term" value="P:cellular response to nitrosative stress"/>
    <property type="evidence" value="ECO:0007669"/>
    <property type="project" value="TreeGrafter"/>
</dbReference>
<accession>A0A1V1I1Q2</accession>
<keyword evidence="18" id="KW-1185">Reference proteome</keyword>
<dbReference type="KEGG" id="ril:CRIB_1533"/>
<evidence type="ECO:0000256" key="13">
    <source>
        <dbReference type="ARBA" id="ARBA00023027"/>
    </source>
</evidence>
<evidence type="ECO:0000256" key="1">
    <source>
        <dbReference type="ARBA" id="ARBA00001970"/>
    </source>
</evidence>
<keyword evidence="6" id="KW-0813">Transport</keyword>
<evidence type="ECO:0000256" key="5">
    <source>
        <dbReference type="ARBA" id="ARBA00022617"/>
    </source>
</evidence>
<dbReference type="GO" id="GO:0071949">
    <property type="term" value="F:FAD binding"/>
    <property type="evidence" value="ECO:0007669"/>
    <property type="project" value="TreeGrafter"/>
</dbReference>
<dbReference type="Gene3D" id="3.40.50.80">
    <property type="entry name" value="Nucleotide-binding domain of ferredoxin-NADP reductase (FNR) module"/>
    <property type="match status" value="1"/>
</dbReference>
<evidence type="ECO:0000256" key="15">
    <source>
        <dbReference type="ARBA" id="ARBA00049433"/>
    </source>
</evidence>
<dbReference type="AlphaFoldDB" id="A0A1V1I1Q2"/>
<comment type="catalytic activity">
    <reaction evidence="15">
        <text>2 nitric oxide + NADPH + 2 O2 = 2 nitrate + NADP(+) + H(+)</text>
        <dbReference type="Rhea" id="RHEA:19465"/>
        <dbReference type="ChEBI" id="CHEBI:15378"/>
        <dbReference type="ChEBI" id="CHEBI:15379"/>
        <dbReference type="ChEBI" id="CHEBI:16480"/>
        <dbReference type="ChEBI" id="CHEBI:17632"/>
        <dbReference type="ChEBI" id="CHEBI:57783"/>
        <dbReference type="ChEBI" id="CHEBI:58349"/>
        <dbReference type="EC" id="1.14.12.17"/>
    </reaction>
</comment>
<dbReference type="Pfam" id="PF00175">
    <property type="entry name" value="NAD_binding_1"/>
    <property type="match status" value="1"/>
</dbReference>
<sequence>MSIVKRNGINFRELVLVDKIKECDDIISFYFKDKDNKALTKHKPGQFLPFQIQTEEPKYKGVMRTYSLSMVPNENMYRISVKKIENGLISSYLHDNLEIGDIIEAMEPAGVFTIKESSKNRPLVLISAGIGITPLLSMLYEESKKRDNIYFVQAVQNSLIHPFKNDVLMICKYKNLSNTVFYSNPLKDDKEGIDYDFTGRINKEWIRNNLPLDGDFYFCGPPAFMKALKSNLIDLGVKEESIYYELFS</sequence>
<protein>
    <recommendedName>
        <fullName evidence="4">nitric oxide dioxygenase</fullName>
        <ecNumber evidence="4">1.14.12.17</ecNumber>
    </recommendedName>
</protein>
<evidence type="ECO:0000256" key="2">
    <source>
        <dbReference type="ARBA" id="ARBA00001974"/>
    </source>
</evidence>
<dbReference type="InterPro" id="IPR017927">
    <property type="entry name" value="FAD-bd_FR_type"/>
</dbReference>
<dbReference type="RefSeq" id="WP_180701683.1">
    <property type="nucleotide sequence ID" value="NZ_CAOJQT010000046.1"/>
</dbReference>
<evidence type="ECO:0000256" key="3">
    <source>
        <dbReference type="ARBA" id="ARBA00006401"/>
    </source>
</evidence>
<dbReference type="InterPro" id="IPR039261">
    <property type="entry name" value="FNR_nucleotide-bd"/>
</dbReference>
<evidence type="ECO:0000256" key="8">
    <source>
        <dbReference type="ARBA" id="ARBA00022723"/>
    </source>
</evidence>
<dbReference type="PANTHER" id="PTHR43396:SF3">
    <property type="entry name" value="FLAVOHEMOPROTEIN"/>
    <property type="match status" value="1"/>
</dbReference>
<evidence type="ECO:0000256" key="10">
    <source>
        <dbReference type="ARBA" id="ARBA00022857"/>
    </source>
</evidence>
<comment type="similarity">
    <text evidence="3">In the C-terminal section; belongs to the flavoprotein pyridine nucleotide cytochrome reductase family.</text>
</comment>
<dbReference type="Gene3D" id="2.40.30.10">
    <property type="entry name" value="Translation factors"/>
    <property type="match status" value="1"/>
</dbReference>
<feature type="domain" description="FAD-binding FR-type" evidence="16">
    <location>
        <begin position="9"/>
        <end position="115"/>
    </location>
</feature>
<comment type="cofactor">
    <cofactor evidence="2">
        <name>FAD</name>
        <dbReference type="ChEBI" id="CHEBI:57692"/>
    </cofactor>
</comment>
<dbReference type="GO" id="GO:0046210">
    <property type="term" value="P:nitric oxide catabolic process"/>
    <property type="evidence" value="ECO:0007669"/>
    <property type="project" value="TreeGrafter"/>
</dbReference>
<keyword evidence="6" id="KW-0561">Oxygen transport</keyword>
<dbReference type="EMBL" id="LN555523">
    <property type="protein sequence ID" value="CED94140.1"/>
    <property type="molecule type" value="Genomic_DNA"/>
</dbReference>
<dbReference type="GO" id="GO:0005344">
    <property type="term" value="F:oxygen carrier activity"/>
    <property type="evidence" value="ECO:0007669"/>
    <property type="project" value="UniProtKB-KW"/>
</dbReference>
<organism evidence="17 18">
    <name type="scientific">Romboutsia ilealis</name>
    <dbReference type="NCBI Taxonomy" id="1115758"/>
    <lineage>
        <taxon>Bacteria</taxon>
        <taxon>Bacillati</taxon>
        <taxon>Bacillota</taxon>
        <taxon>Clostridia</taxon>
        <taxon>Peptostreptococcales</taxon>
        <taxon>Peptostreptococcaceae</taxon>
        <taxon>Romboutsia</taxon>
    </lineage>
</organism>
<dbReference type="InterPro" id="IPR017938">
    <property type="entry name" value="Riboflavin_synthase-like_b-brl"/>
</dbReference>
<name>A0A1V1I1Q2_9FIRM</name>
<dbReference type="GO" id="GO:0008941">
    <property type="term" value="F:nitric oxide dioxygenase NAD(P)H activity"/>
    <property type="evidence" value="ECO:0007669"/>
    <property type="project" value="UniProtKB-EC"/>
</dbReference>
<evidence type="ECO:0000256" key="14">
    <source>
        <dbReference type="ARBA" id="ARBA00048649"/>
    </source>
</evidence>
<dbReference type="EC" id="1.14.12.17" evidence="4"/>
<keyword evidence="8" id="KW-0479">Metal-binding</keyword>
<dbReference type="InterPro" id="IPR008333">
    <property type="entry name" value="Cbr1-like_FAD-bd_dom"/>
</dbReference>
<keyword evidence="10" id="KW-0521">NADP</keyword>
<keyword evidence="12" id="KW-0408">Iron</keyword>
<evidence type="ECO:0000256" key="7">
    <source>
        <dbReference type="ARBA" id="ARBA00022630"/>
    </source>
</evidence>
<evidence type="ECO:0000313" key="18">
    <source>
        <dbReference type="Proteomes" id="UP000245622"/>
    </source>
</evidence>
<dbReference type="SUPFAM" id="SSF63380">
    <property type="entry name" value="Riboflavin synthase domain-like"/>
    <property type="match status" value="1"/>
</dbReference>